<reference evidence="3" key="1">
    <citation type="submission" date="2016-02" db="EMBL/GenBank/DDBJ databases">
        <authorList>
            <person name="Wibberg D."/>
        </authorList>
    </citation>
    <scope>NUCLEOTIDE SEQUENCE [LARGE SCALE GENOMIC DNA]</scope>
</reference>
<dbReference type="InterPro" id="IPR015426">
    <property type="entry name" value="Acetylaldehyde_DH_C"/>
</dbReference>
<dbReference type="Gene3D" id="3.30.360.10">
    <property type="entry name" value="Dihydrodipicolinate Reductase, domain 2"/>
    <property type="match status" value="1"/>
</dbReference>
<dbReference type="EMBL" id="FLUV01001323">
    <property type="protein sequence ID" value="SBW22797.1"/>
    <property type="molecule type" value="Genomic_DNA"/>
</dbReference>
<dbReference type="Proteomes" id="UP000199013">
    <property type="component" value="Unassembled WGS sequence"/>
</dbReference>
<keyword evidence="2" id="KW-0560">Oxidoreductase</keyword>
<name>A0A1C3NZ14_9ACTN</name>
<dbReference type="SUPFAM" id="SSF55347">
    <property type="entry name" value="Glyceraldehyde-3-phosphate dehydrogenase-like, C-terminal domain"/>
    <property type="match status" value="1"/>
</dbReference>
<dbReference type="Pfam" id="PF09290">
    <property type="entry name" value="AcetDehyd-dimer"/>
    <property type="match status" value="1"/>
</dbReference>
<keyword evidence="3" id="KW-1185">Reference proteome</keyword>
<protein>
    <submittedName>
        <fullName evidence="2">Acetaldehyde dehydrogenase</fullName>
        <ecNumber evidence="2">1.2.1.10</ecNumber>
    </submittedName>
</protein>
<organism evidence="2 3">
    <name type="scientific">Candidatus Protofrankia californiensis</name>
    <dbReference type="NCBI Taxonomy" id="1839754"/>
    <lineage>
        <taxon>Bacteria</taxon>
        <taxon>Bacillati</taxon>
        <taxon>Actinomycetota</taxon>
        <taxon>Actinomycetes</taxon>
        <taxon>Frankiales</taxon>
        <taxon>Frankiaceae</taxon>
        <taxon>Protofrankia</taxon>
    </lineage>
</organism>
<evidence type="ECO:0000313" key="3">
    <source>
        <dbReference type="Proteomes" id="UP000199013"/>
    </source>
</evidence>
<evidence type="ECO:0000259" key="1">
    <source>
        <dbReference type="Pfam" id="PF09290"/>
    </source>
</evidence>
<dbReference type="EC" id="1.2.1.10" evidence="2"/>
<dbReference type="GO" id="GO:0008774">
    <property type="term" value="F:acetaldehyde dehydrogenase (acetylating) activity"/>
    <property type="evidence" value="ECO:0007669"/>
    <property type="project" value="UniProtKB-EC"/>
</dbReference>
<proteinExistence type="predicted"/>
<gene>
    <name evidence="2" type="ORF">FDG2_3142</name>
</gene>
<feature type="domain" description="Acetaldehyde dehydrogenase C-terminal" evidence="1">
    <location>
        <begin position="1"/>
        <end position="83"/>
    </location>
</feature>
<accession>A0A1C3NZ14</accession>
<dbReference type="AlphaFoldDB" id="A0A1C3NZ14"/>
<sequence>MIMRDTVLCLADDADPDEIRASIARMVTDVAEYVPGYRLKQQVQIAAVGPDEPLRTLIGDVGPRPAWKISIFLEVEGAAHYLPAYAGNLDIMTSAALQTAERLSTAQPPVVAGSAASVVPATSQVAS</sequence>
<evidence type="ECO:0000313" key="2">
    <source>
        <dbReference type="EMBL" id="SBW22797.1"/>
    </source>
</evidence>